<protein>
    <recommendedName>
        <fullName evidence="4">Glycerophosphoryl diester phosphodiesterase membrane domain-containing protein</fullName>
    </recommendedName>
</protein>
<gene>
    <name evidence="2" type="ORF">HRQ87_00610</name>
</gene>
<organism evidence="2 3">
    <name type="scientific">Parasulfitobacter algicola</name>
    <dbReference type="NCBI Taxonomy" id="2614809"/>
    <lineage>
        <taxon>Bacteria</taxon>
        <taxon>Pseudomonadati</taxon>
        <taxon>Pseudomonadota</taxon>
        <taxon>Alphaproteobacteria</taxon>
        <taxon>Rhodobacterales</taxon>
        <taxon>Roseobacteraceae</taxon>
        <taxon>Parasulfitobacter</taxon>
    </lineage>
</organism>
<name>A0ABX2IK88_9RHOB</name>
<evidence type="ECO:0000313" key="2">
    <source>
        <dbReference type="EMBL" id="NSX53297.1"/>
    </source>
</evidence>
<proteinExistence type="predicted"/>
<keyword evidence="1" id="KW-0812">Transmembrane</keyword>
<feature type="transmembrane region" description="Helical" evidence="1">
    <location>
        <begin position="182"/>
        <end position="206"/>
    </location>
</feature>
<reference evidence="2 3" key="1">
    <citation type="submission" date="2020-06" db="EMBL/GenBank/DDBJ databases">
        <title>Sulfitobacter algicola sp. nov., isolated from green algae.</title>
        <authorList>
            <person name="Wang C."/>
        </authorList>
    </citation>
    <scope>NUCLEOTIDE SEQUENCE [LARGE SCALE GENOMIC DNA]</scope>
    <source>
        <strain evidence="2 3">1151</strain>
    </source>
</reference>
<feature type="transmembrane region" description="Helical" evidence="1">
    <location>
        <begin position="137"/>
        <end position="161"/>
    </location>
</feature>
<dbReference type="EMBL" id="JABUFE010000001">
    <property type="protein sequence ID" value="NSX53297.1"/>
    <property type="molecule type" value="Genomic_DNA"/>
</dbReference>
<evidence type="ECO:0008006" key="4">
    <source>
        <dbReference type="Google" id="ProtNLM"/>
    </source>
</evidence>
<keyword evidence="3" id="KW-1185">Reference proteome</keyword>
<evidence type="ECO:0000256" key="1">
    <source>
        <dbReference type="SAM" id="Phobius"/>
    </source>
</evidence>
<dbReference type="RefSeq" id="WP_174134421.1">
    <property type="nucleotide sequence ID" value="NZ_JABUFE010000001.1"/>
</dbReference>
<keyword evidence="1" id="KW-1133">Transmembrane helix</keyword>
<keyword evidence="1" id="KW-0472">Membrane</keyword>
<sequence length="257" mass="28857">MEKEPLKLGSILDTSGRIFFSNMHWLFLFSFVPAIVIILAPILTRFITFHILTLDYFLSTSGTANPSTISWITGVFTFIRLFVINVLASSIAAGCIACLVRGILKSEPVRPLCYFAKTFRLIVPLFFVCFITNLVTIIGLLVIIPGLIFAVWFFVLIPTLMIEDNRYFSPSRSKALAAGYGWPILCLVVLKGVFAVICTFLPTFFFPLDITWIGWIMSAVISMTSMVFFSIASAITYFRLIEIKEGYSTQNIAEIFS</sequence>
<feature type="transmembrane region" description="Helical" evidence="1">
    <location>
        <begin position="25"/>
        <end position="51"/>
    </location>
</feature>
<accession>A0ABX2IK88</accession>
<dbReference type="Proteomes" id="UP000777935">
    <property type="component" value="Unassembled WGS sequence"/>
</dbReference>
<feature type="transmembrane region" description="Helical" evidence="1">
    <location>
        <begin position="212"/>
        <end position="238"/>
    </location>
</feature>
<feature type="transmembrane region" description="Helical" evidence="1">
    <location>
        <begin position="71"/>
        <end position="100"/>
    </location>
</feature>
<evidence type="ECO:0000313" key="3">
    <source>
        <dbReference type="Proteomes" id="UP000777935"/>
    </source>
</evidence>
<comment type="caution">
    <text evidence="2">The sequence shown here is derived from an EMBL/GenBank/DDBJ whole genome shotgun (WGS) entry which is preliminary data.</text>
</comment>